<feature type="transmembrane region" description="Helical" evidence="1">
    <location>
        <begin position="176"/>
        <end position="197"/>
    </location>
</feature>
<accession>A0A9W4J2E5</accession>
<keyword evidence="1" id="KW-1133">Transmembrane helix</keyword>
<keyword evidence="1" id="KW-0812">Transmembrane</keyword>
<dbReference type="EMBL" id="CAJVPA010000166">
    <property type="protein sequence ID" value="CAG8365477.1"/>
    <property type="molecule type" value="Genomic_DNA"/>
</dbReference>
<dbReference type="OrthoDB" id="5381672at2759"/>
<feature type="transmembrane region" description="Helical" evidence="1">
    <location>
        <begin position="43"/>
        <end position="64"/>
    </location>
</feature>
<proteinExistence type="predicted"/>
<organism evidence="2 3">
    <name type="scientific">Penicillium salamii</name>
    <dbReference type="NCBI Taxonomy" id="1612424"/>
    <lineage>
        <taxon>Eukaryota</taxon>
        <taxon>Fungi</taxon>
        <taxon>Dikarya</taxon>
        <taxon>Ascomycota</taxon>
        <taxon>Pezizomycotina</taxon>
        <taxon>Eurotiomycetes</taxon>
        <taxon>Eurotiomycetidae</taxon>
        <taxon>Eurotiales</taxon>
        <taxon>Aspergillaceae</taxon>
        <taxon>Penicillium</taxon>
    </lineage>
</organism>
<evidence type="ECO:0000313" key="2">
    <source>
        <dbReference type="EMBL" id="CAG8365477.1"/>
    </source>
</evidence>
<dbReference type="AlphaFoldDB" id="A0A9W4J2E5"/>
<dbReference type="Proteomes" id="UP001152646">
    <property type="component" value="Unassembled WGS sequence"/>
</dbReference>
<protein>
    <submittedName>
        <fullName evidence="2">Uncharacterized protein</fullName>
    </submittedName>
</protein>
<reference evidence="2" key="1">
    <citation type="submission" date="2021-07" db="EMBL/GenBank/DDBJ databases">
        <authorList>
            <person name="Branca A.L. A."/>
        </authorList>
    </citation>
    <scope>NUCLEOTIDE SEQUENCE</scope>
</reference>
<feature type="transmembrane region" description="Helical" evidence="1">
    <location>
        <begin position="646"/>
        <end position="669"/>
    </location>
</feature>
<keyword evidence="1" id="KW-0472">Membrane</keyword>
<evidence type="ECO:0000256" key="1">
    <source>
        <dbReference type="SAM" id="Phobius"/>
    </source>
</evidence>
<name>A0A9W4J2E5_9EURO</name>
<feature type="transmembrane region" description="Helical" evidence="1">
    <location>
        <begin position="114"/>
        <end position="135"/>
    </location>
</feature>
<evidence type="ECO:0000313" key="3">
    <source>
        <dbReference type="Proteomes" id="UP001152646"/>
    </source>
</evidence>
<comment type="caution">
    <text evidence="2">The sequence shown here is derived from an EMBL/GenBank/DDBJ whole genome shotgun (WGS) entry which is preliminary data.</text>
</comment>
<gene>
    <name evidence="2" type="ORF">PSALAMII_LOCUS4322</name>
</gene>
<sequence>MPEILIPRDDSHCAESLIGGREGASSEENAKKNQVTSDTLRRAPYIIILALLYAIIALFSWATLCTLSRRPIWGKSYNIDFHSIDGLNAYFKSDKKNFDEDERIFRAARFCQSLASVLTIPLTSMVCSCAMVGFLQKRTKQGWRSLTLRQSMTLADKGWTDPVTITKLVSGGWKRYGSIFLIFALILNLIGASISPLQGIFITNKSVKVPNGMSSMDLVDIWKWVAYSAEKRGVDVFRSTTQLRSRLMSTGTSDPQFRLWTRDAGCNNSSNGNDKACAKYGQSTFASMYNTTESFWAQPPVGFQTGLWKQVAPRINFTTLHEKISPQDFPTDCQNIPDALYMHYANMTEIGGYLVDICMPGNQTKSPWKATRERQDFVEELYVKATLDWDFEPIDKQSPPPWTPGNYSFKITLNTTAGYFELPNYHNNQRPGPLLDDPGKYLEKGCGAQCEYQTLRSLDFDRKRSLEETSSKETEKAVGDIVDKLSNLVSKGPLLSITLALFTQGSYLDIRHTVPGAYQSWARDEVGWGCVDIPPLIKLLHGEGDETISGDLDPCVSGFLTRSMEAVKTVMSYIYLFTGEGRHLGAAAGTSPSAKRIQDAFNAAAFIATDLWIQEAITGWLGPTEGTLNWDLGVDQQVPDISNAGMILISTLLGVYLFCILGLSLYVAWTPRWTNQLDSFAMMRIGSAAPGRFPLRLAHNPDEVRDLDELPGWIGGTAEVERHNTGHVYNLGLGGGESLKMKRRYHCYV</sequence>